<dbReference type="CDD" id="cd18808">
    <property type="entry name" value="SF1_C_Upf1"/>
    <property type="match status" value="1"/>
</dbReference>
<sequence length="786" mass="88469">MTDGRPTLIFNQALIETGKDDVECKVTVVPYKELKYEDLAIFFDIVTPLGLSAAYWKESIALAALAIVGAEHGLVIEFPQPNRRAQAEGTFTYDLDSEEYQSLASLLNRDVGEFFAFDLAPLAMVLHKEQGLLLKNAVDVQSAFPKENRYSITAILKAALGDDVKMYELQLARAFNDVTHDPESRTAALEPVKRAWLAHHLGSIDDAVMTYSDIKRINTFDMNDGLLEVIGKITIDSQRLDRKKPEKGNRDFEYRGYDSRNDERELSSNVFKSRFRMTEQVRVIVEDEKGSFATRGRVDAGYGRLATFNDDGPNTGNRKITSVIGIGRDPPTAAEMARDRSLLRLLQGLESPDNPWLQNIWFNRDADAISWPDEWFTNATKYPVLSPEVTEGLAQGAKQLNPSQQIAVNAMLSKNSRNVITIIQGPPGTGKTSVIAFFVQMAVALGKTGIWLVAQSNVAVKNIAEKLSKVHFHDYRLLVSEDFIAGWHEHLYSDINVNIIKSTEFSTSIQRIFVKQFPISTLVVDEASQIHVADYISVFYKYVSIRKACFIGDDKQLPPFGQEDTNPDALPSIFEFDHLRGHAYFLNTQYRMPPQIGELISEAVYDRCLNSNPHHCISNQIMACHFVDVASSEKRKDDSFMNEGERDIVLKIAKYLQDNELSYKIISPYDAQRNAIETKMKNSPEGLKWENTCFNVDSFQGNEEDYIIVSLVRSREIGFLKSLRRTNVMLTRFKKGMFVVSSKKFLSGTGRECLVGEIAAKVGSGAWLSVDDVGKGKFFGPRKELK</sequence>
<dbReference type="EMBL" id="JAACJO010000004">
    <property type="protein sequence ID" value="KAF5359601.1"/>
    <property type="molecule type" value="Genomic_DNA"/>
</dbReference>
<dbReference type="InterPro" id="IPR047187">
    <property type="entry name" value="SF1_C_Upf1"/>
</dbReference>
<dbReference type="GO" id="GO:0005524">
    <property type="term" value="F:ATP binding"/>
    <property type="evidence" value="ECO:0007669"/>
    <property type="project" value="UniProtKB-KW"/>
</dbReference>
<dbReference type="InterPro" id="IPR027417">
    <property type="entry name" value="P-loop_NTPase"/>
</dbReference>
<dbReference type="PANTHER" id="PTHR43788:SF8">
    <property type="entry name" value="DNA-BINDING PROTEIN SMUBP-2"/>
    <property type="match status" value="1"/>
</dbReference>
<keyword evidence="7" id="KW-1185">Reference proteome</keyword>
<keyword evidence="3" id="KW-0347">Helicase</keyword>
<dbReference type="InterPro" id="IPR050534">
    <property type="entry name" value="Coronavir_polyprotein_1ab"/>
</dbReference>
<dbReference type="Pfam" id="PF13087">
    <property type="entry name" value="AAA_12"/>
    <property type="match status" value="1"/>
</dbReference>
<comment type="caution">
    <text evidence="6">The sequence shown here is derived from an EMBL/GenBank/DDBJ whole genome shotgun (WGS) entry which is preliminary data.</text>
</comment>
<dbReference type="GO" id="GO:0043139">
    <property type="term" value="F:5'-3' DNA helicase activity"/>
    <property type="evidence" value="ECO:0007669"/>
    <property type="project" value="TreeGrafter"/>
</dbReference>
<gene>
    <name evidence="6" type="ORF">D9756_003109</name>
</gene>
<evidence type="ECO:0000256" key="3">
    <source>
        <dbReference type="ARBA" id="ARBA00022806"/>
    </source>
</evidence>
<evidence type="ECO:0000259" key="5">
    <source>
        <dbReference type="Pfam" id="PF13087"/>
    </source>
</evidence>
<dbReference type="Proteomes" id="UP000559027">
    <property type="component" value="Unassembled WGS sequence"/>
</dbReference>
<dbReference type="Pfam" id="PF13245">
    <property type="entry name" value="AAA_19"/>
    <property type="match status" value="1"/>
</dbReference>
<keyword evidence="2" id="KW-0378">Hydrolase</keyword>
<feature type="domain" description="DNA2/NAM7 helicase-like C-terminal" evidence="5">
    <location>
        <begin position="581"/>
        <end position="743"/>
    </location>
</feature>
<name>A0A8H5LJH3_9AGAR</name>
<evidence type="ECO:0000256" key="1">
    <source>
        <dbReference type="ARBA" id="ARBA00022741"/>
    </source>
</evidence>
<keyword evidence="4" id="KW-0067">ATP-binding</keyword>
<proteinExistence type="predicted"/>
<dbReference type="SUPFAM" id="SSF52540">
    <property type="entry name" value="P-loop containing nucleoside triphosphate hydrolases"/>
    <property type="match status" value="1"/>
</dbReference>
<dbReference type="PANTHER" id="PTHR43788">
    <property type="entry name" value="DNA2/NAM7 HELICASE FAMILY MEMBER"/>
    <property type="match status" value="1"/>
</dbReference>
<evidence type="ECO:0000313" key="6">
    <source>
        <dbReference type="EMBL" id="KAF5359601.1"/>
    </source>
</evidence>
<accession>A0A8H5LJH3</accession>
<reference evidence="6 7" key="1">
    <citation type="journal article" date="2020" name="ISME J.">
        <title>Uncovering the hidden diversity of litter-decomposition mechanisms in mushroom-forming fungi.</title>
        <authorList>
            <person name="Floudas D."/>
            <person name="Bentzer J."/>
            <person name="Ahren D."/>
            <person name="Johansson T."/>
            <person name="Persson P."/>
            <person name="Tunlid A."/>
        </authorList>
    </citation>
    <scope>NUCLEOTIDE SEQUENCE [LARGE SCALE GENOMIC DNA]</scope>
    <source>
        <strain evidence="6 7">CBS 146.42</strain>
    </source>
</reference>
<dbReference type="AlphaFoldDB" id="A0A8H5LJH3"/>
<evidence type="ECO:0000256" key="2">
    <source>
        <dbReference type="ARBA" id="ARBA00022801"/>
    </source>
</evidence>
<evidence type="ECO:0000313" key="7">
    <source>
        <dbReference type="Proteomes" id="UP000559027"/>
    </source>
</evidence>
<protein>
    <recommendedName>
        <fullName evidence="5">DNA2/NAM7 helicase-like C-terminal domain-containing protein</fullName>
    </recommendedName>
</protein>
<organism evidence="6 7">
    <name type="scientific">Leucocoprinus leucothites</name>
    <dbReference type="NCBI Taxonomy" id="201217"/>
    <lineage>
        <taxon>Eukaryota</taxon>
        <taxon>Fungi</taxon>
        <taxon>Dikarya</taxon>
        <taxon>Basidiomycota</taxon>
        <taxon>Agaricomycotina</taxon>
        <taxon>Agaricomycetes</taxon>
        <taxon>Agaricomycetidae</taxon>
        <taxon>Agaricales</taxon>
        <taxon>Agaricineae</taxon>
        <taxon>Agaricaceae</taxon>
        <taxon>Leucocoprinus</taxon>
    </lineage>
</organism>
<evidence type="ECO:0000256" key="4">
    <source>
        <dbReference type="ARBA" id="ARBA00022840"/>
    </source>
</evidence>
<dbReference type="Gene3D" id="3.40.50.300">
    <property type="entry name" value="P-loop containing nucleotide triphosphate hydrolases"/>
    <property type="match status" value="2"/>
</dbReference>
<dbReference type="OrthoDB" id="6513042at2759"/>
<dbReference type="GO" id="GO:0016787">
    <property type="term" value="F:hydrolase activity"/>
    <property type="evidence" value="ECO:0007669"/>
    <property type="project" value="UniProtKB-KW"/>
</dbReference>
<dbReference type="CDD" id="cd17934">
    <property type="entry name" value="DEXXQc_Upf1-like"/>
    <property type="match status" value="1"/>
</dbReference>
<dbReference type="InterPro" id="IPR041679">
    <property type="entry name" value="DNA2/NAM7-like_C"/>
</dbReference>
<keyword evidence="1" id="KW-0547">Nucleotide-binding</keyword>